<dbReference type="GO" id="GO:0046872">
    <property type="term" value="F:metal ion binding"/>
    <property type="evidence" value="ECO:0007669"/>
    <property type="project" value="UniProtKB-KW"/>
</dbReference>
<reference evidence="6" key="2">
    <citation type="submission" date="2016-09" db="EMBL/GenBank/DDBJ databases">
        <authorList>
            <person name="Capua I."/>
            <person name="De Benedictis P."/>
            <person name="Joannis T."/>
            <person name="Lombin L.H."/>
            <person name="Cattoli G."/>
        </authorList>
    </citation>
    <scope>NUCLEOTIDE SEQUENCE [LARGE SCALE GENOMIC DNA]</scope>
    <source>
        <strain evidence="6">MSU</strain>
    </source>
</reference>
<keyword evidence="9" id="KW-1185">Reference proteome</keyword>
<dbReference type="InterPro" id="IPR050884">
    <property type="entry name" value="CNP_phosphodiesterase-III"/>
</dbReference>
<organism evidence="6 8">
    <name type="scientific">Flavobacterium tructae</name>
    <dbReference type="NCBI Taxonomy" id="1114873"/>
    <lineage>
        <taxon>Bacteria</taxon>
        <taxon>Pseudomonadati</taxon>
        <taxon>Bacteroidota</taxon>
        <taxon>Flavobacteriia</taxon>
        <taxon>Flavobacteriales</taxon>
        <taxon>Flavobacteriaceae</taxon>
        <taxon>Flavobacterium</taxon>
    </lineage>
</organism>
<evidence type="ECO:0000313" key="8">
    <source>
        <dbReference type="Proteomes" id="UP000180252"/>
    </source>
</evidence>
<dbReference type="SUPFAM" id="SSF53271">
    <property type="entry name" value="PRTase-like"/>
    <property type="match status" value="1"/>
</dbReference>
<evidence type="ECO:0000256" key="4">
    <source>
        <dbReference type="ARBA" id="ARBA00025742"/>
    </source>
</evidence>
<dbReference type="Gene3D" id="3.60.21.10">
    <property type="match status" value="1"/>
</dbReference>
<reference evidence="8" key="1">
    <citation type="submission" date="2016-09" db="EMBL/GenBank/DDBJ databases">
        <authorList>
            <person name="Chen S."/>
            <person name="Walker E."/>
        </authorList>
    </citation>
    <scope>NUCLEOTIDE SEQUENCE [LARGE SCALE GENOMIC DNA]</scope>
    <source>
        <strain evidence="8">MSU</strain>
    </source>
</reference>
<dbReference type="Proteomes" id="UP000198319">
    <property type="component" value="Unassembled WGS sequence"/>
</dbReference>
<evidence type="ECO:0000313" key="7">
    <source>
        <dbReference type="EMBL" id="OXB20503.1"/>
    </source>
</evidence>
<comment type="caution">
    <text evidence="6">The sequence shown here is derived from an EMBL/GenBank/DDBJ whole genome shotgun (WGS) entry which is preliminary data.</text>
</comment>
<dbReference type="Gene3D" id="3.40.50.2020">
    <property type="match status" value="1"/>
</dbReference>
<dbReference type="GO" id="GO:0016787">
    <property type="term" value="F:hydrolase activity"/>
    <property type="evidence" value="ECO:0007669"/>
    <property type="project" value="UniProtKB-KW"/>
</dbReference>
<reference evidence="7 9" key="3">
    <citation type="submission" date="2016-11" db="EMBL/GenBank/DDBJ databases">
        <title>Whole genomes of Flavobacteriaceae.</title>
        <authorList>
            <person name="Stine C."/>
            <person name="Li C."/>
            <person name="Tadesse D."/>
        </authorList>
    </citation>
    <scope>NUCLEOTIDE SEQUENCE [LARGE SCALE GENOMIC DNA]</scope>
    <source>
        <strain evidence="7 9">ATCC BAA-2541</strain>
    </source>
</reference>
<evidence type="ECO:0000256" key="3">
    <source>
        <dbReference type="ARBA" id="ARBA00023004"/>
    </source>
</evidence>
<dbReference type="InterPro" id="IPR029052">
    <property type="entry name" value="Metallo-depent_PP-like"/>
</dbReference>
<accession>A0A1S1J2G4</accession>
<dbReference type="EMBL" id="MIKE01000026">
    <property type="protein sequence ID" value="OHT43734.1"/>
    <property type="molecule type" value="Genomic_DNA"/>
</dbReference>
<evidence type="ECO:0000256" key="2">
    <source>
        <dbReference type="ARBA" id="ARBA00022801"/>
    </source>
</evidence>
<protein>
    <recommendedName>
        <fullName evidence="5">Calcineurin-like phosphoesterase domain-containing protein</fullName>
    </recommendedName>
</protein>
<dbReference type="PANTHER" id="PTHR42988">
    <property type="entry name" value="PHOSPHOHYDROLASE"/>
    <property type="match status" value="1"/>
</dbReference>
<comment type="similarity">
    <text evidence="4">Belongs to the cyclic nucleotide phosphodiesterase class-III family.</text>
</comment>
<keyword evidence="3" id="KW-0408">Iron</keyword>
<dbReference type="InterPro" id="IPR000836">
    <property type="entry name" value="PRTase_dom"/>
</dbReference>
<gene>
    <name evidence="7" type="ORF">B0A71_06760</name>
    <name evidence="6" type="ORF">BHE19_15375</name>
</gene>
<evidence type="ECO:0000259" key="5">
    <source>
        <dbReference type="Pfam" id="PF00149"/>
    </source>
</evidence>
<sequence length="610" mass="70141">MNKAILHISDFHVTSCFDANGDLLNDFNSWLVVDKKAENERFIISFCDFVEEQIPDTLIYLIISGDLTNSAKDNEFIELALILDILITKLRISKENILIIPGDHDVNRVDAAIAFEKAGAGAQPKKLYDFNVEKFEKFEKFYNTFFEKSKTFSAENAVTDVLVIEDLKIIYIGLNSNFKIGAISGLGFIDPAKLGQELAEITTTYSDYIKIAVIHHNLINFYKKEIAPQWDKENYSDIKRILEINQVDCYIFGNEHTPFSEIKERVPHISIGSFGCKNPDPNFNLLVFKKKDSQVILENKYFRITNNNINGQPEHGVWDISSSCGEVSKIELKIPPSQTALPFSDFLPEETESPVDAEVQKKEPLHPFDINDSRHLSLLKLIKDNNLFHSGHFHWSETSRAHGWIDVAKLLGDRSRLAKCKKHIYETIANSDIKFDFVIGLGVEGNILATRTAVLSSKPYSFLPYSYRYDDHSDFEKQLNFENNGRFKSVLIITDVVHDGRTIRKLIHKKRKEDKTHEFFNGVEKIYVVSLFYTGKITESHTDVYNLLNKNKEDEFFDSENDHLESRIEFHFISHIGVEVCPYNKNNYKSDCIIVREGLGCIHKFYTEKI</sequence>
<dbReference type="CDD" id="cd06223">
    <property type="entry name" value="PRTases_typeI"/>
    <property type="match status" value="1"/>
</dbReference>
<dbReference type="Pfam" id="PF00149">
    <property type="entry name" value="Metallophos"/>
    <property type="match status" value="1"/>
</dbReference>
<dbReference type="InterPro" id="IPR029057">
    <property type="entry name" value="PRTase-like"/>
</dbReference>
<dbReference type="EMBL" id="MUHG01000013">
    <property type="protein sequence ID" value="OXB20503.1"/>
    <property type="molecule type" value="Genomic_DNA"/>
</dbReference>
<dbReference type="PANTHER" id="PTHR42988:SF2">
    <property type="entry name" value="CYCLIC NUCLEOTIDE PHOSPHODIESTERASE CBUA0032-RELATED"/>
    <property type="match status" value="1"/>
</dbReference>
<dbReference type="OrthoDB" id="1091411at2"/>
<proteinExistence type="inferred from homology"/>
<dbReference type="SUPFAM" id="SSF56300">
    <property type="entry name" value="Metallo-dependent phosphatases"/>
    <property type="match status" value="1"/>
</dbReference>
<dbReference type="STRING" id="1278819.BHE19_15375"/>
<dbReference type="AlphaFoldDB" id="A0A1S1J2G4"/>
<feature type="domain" description="Calcineurin-like phosphoesterase" evidence="5">
    <location>
        <begin position="5"/>
        <end position="258"/>
    </location>
</feature>
<dbReference type="InterPro" id="IPR004843">
    <property type="entry name" value="Calcineurin-like_PHP"/>
</dbReference>
<evidence type="ECO:0000256" key="1">
    <source>
        <dbReference type="ARBA" id="ARBA00022723"/>
    </source>
</evidence>
<name>A0A1S1J2G4_9FLAO</name>
<evidence type="ECO:0000313" key="9">
    <source>
        <dbReference type="Proteomes" id="UP000198319"/>
    </source>
</evidence>
<keyword evidence="1" id="KW-0479">Metal-binding</keyword>
<keyword evidence="2" id="KW-0378">Hydrolase</keyword>
<dbReference type="Proteomes" id="UP000180252">
    <property type="component" value="Unassembled WGS sequence"/>
</dbReference>
<dbReference type="RefSeq" id="WP_070908211.1">
    <property type="nucleotide sequence ID" value="NZ_JASTTY010000008.1"/>
</dbReference>
<evidence type="ECO:0000313" key="6">
    <source>
        <dbReference type="EMBL" id="OHT43734.1"/>
    </source>
</evidence>